<feature type="compositionally biased region" description="Basic and acidic residues" evidence="1">
    <location>
        <begin position="70"/>
        <end position="87"/>
    </location>
</feature>
<keyword evidence="3" id="KW-1185">Reference proteome</keyword>
<sequence length="144" mass="16768">MGETKWEFQLFLILYAEFKKIESESGHKIIQDKENPYHFFILDSNENFLEKFSLEEYIKELQNDNTSTRKSGERDSYTQRVERESSRVIRQIRSTIEERSRRSRGESREGRAMGEGSQSIGATSNRVGKSILSRLESESTSSQS</sequence>
<dbReference type="Proteomes" id="UP000005755">
    <property type="component" value="Unassembled WGS sequence"/>
</dbReference>
<dbReference type="EMBL" id="DS990392">
    <property type="protein sequence ID" value="EFR46804.1"/>
    <property type="molecule type" value="Genomic_DNA"/>
</dbReference>
<accession>A0ABN0BDI1</accession>
<organism evidence="2 3">
    <name type="scientific">Helicobacter cinaedi CCUG 18818 = ATCC BAA-847</name>
    <dbReference type="NCBI Taxonomy" id="537971"/>
    <lineage>
        <taxon>Bacteria</taxon>
        <taxon>Pseudomonadati</taxon>
        <taxon>Campylobacterota</taxon>
        <taxon>Epsilonproteobacteria</taxon>
        <taxon>Campylobacterales</taxon>
        <taxon>Helicobacteraceae</taxon>
        <taxon>Helicobacter</taxon>
    </lineage>
</organism>
<gene>
    <name evidence="2" type="ORF">HCCG_01351</name>
</gene>
<name>A0ABN0BDI1_9HELI</name>
<proteinExistence type="predicted"/>
<evidence type="ECO:0000256" key="1">
    <source>
        <dbReference type="SAM" id="MobiDB-lite"/>
    </source>
</evidence>
<reference evidence="3" key="1">
    <citation type="journal article" date="2014" name="Genome Announc.">
        <title>Draft genome sequences of six enterohepatic helicobacter species isolated from humans and one from rhesus macaques.</title>
        <authorList>
            <person name="Shen Z."/>
            <person name="Sheh A."/>
            <person name="Young S.K."/>
            <person name="Abouelliel A."/>
            <person name="Ward D.V."/>
            <person name="Earl A.M."/>
            <person name="Fox J.G."/>
        </authorList>
    </citation>
    <scope>NUCLEOTIDE SEQUENCE [LARGE SCALE GENOMIC DNA]</scope>
    <source>
        <strain evidence="3">CCUG 18818</strain>
    </source>
</reference>
<feature type="compositionally biased region" description="Basic and acidic residues" evidence="1">
    <location>
        <begin position="95"/>
        <end position="112"/>
    </location>
</feature>
<evidence type="ECO:0000313" key="2">
    <source>
        <dbReference type="EMBL" id="EFR46804.1"/>
    </source>
</evidence>
<feature type="region of interest" description="Disordered" evidence="1">
    <location>
        <begin position="62"/>
        <end position="144"/>
    </location>
</feature>
<feature type="compositionally biased region" description="Low complexity" evidence="1">
    <location>
        <begin position="130"/>
        <end position="144"/>
    </location>
</feature>
<dbReference type="RefSeq" id="WP_002956675.1">
    <property type="nucleotide sequence ID" value="NC_020555.1"/>
</dbReference>
<protein>
    <submittedName>
        <fullName evidence="2">Uncharacterized protein</fullName>
    </submittedName>
</protein>
<evidence type="ECO:0000313" key="3">
    <source>
        <dbReference type="Proteomes" id="UP000005755"/>
    </source>
</evidence>
<feature type="compositionally biased region" description="Polar residues" evidence="1">
    <location>
        <begin position="118"/>
        <end position="127"/>
    </location>
</feature>